<accession>A0A5C6QKI5</accession>
<dbReference type="AlphaFoldDB" id="A0A5C6QKI5"/>
<keyword evidence="6" id="KW-1185">Reference proteome</keyword>
<evidence type="ECO:0000256" key="1">
    <source>
        <dbReference type="ARBA" id="ARBA00010333"/>
    </source>
</evidence>
<dbReference type="Proteomes" id="UP000321525">
    <property type="component" value="Unassembled WGS sequence"/>
</dbReference>
<evidence type="ECO:0000259" key="3">
    <source>
        <dbReference type="SMART" id="SM00062"/>
    </source>
</evidence>
<comment type="similarity">
    <text evidence="1">Belongs to the bacterial solute-binding protein 3 family.</text>
</comment>
<dbReference type="OrthoDB" id="8771774at2"/>
<dbReference type="EMBL" id="VOLR01000011">
    <property type="protein sequence ID" value="TWX59625.1"/>
    <property type="molecule type" value="Genomic_DNA"/>
</dbReference>
<evidence type="ECO:0000313" key="5">
    <source>
        <dbReference type="EMBL" id="TWX69351.1"/>
    </source>
</evidence>
<dbReference type="EMBL" id="VOLQ01000007">
    <property type="protein sequence ID" value="TWX69351.1"/>
    <property type="molecule type" value="Genomic_DNA"/>
</dbReference>
<dbReference type="SMART" id="SM00062">
    <property type="entry name" value="PBPb"/>
    <property type="match status" value="1"/>
</dbReference>
<protein>
    <submittedName>
        <fullName evidence="5">Amino acid ABC transporter substrate-binding protein</fullName>
    </submittedName>
</protein>
<dbReference type="Proteomes" id="UP000321917">
    <property type="component" value="Unassembled WGS sequence"/>
</dbReference>
<evidence type="ECO:0000256" key="2">
    <source>
        <dbReference type="ARBA" id="ARBA00022729"/>
    </source>
</evidence>
<dbReference type="InterPro" id="IPR001638">
    <property type="entry name" value="Solute-binding_3/MltF_N"/>
</dbReference>
<proteinExistence type="inferred from homology"/>
<dbReference type="Pfam" id="PF00497">
    <property type="entry name" value="SBP_bac_3"/>
    <property type="match status" value="1"/>
</dbReference>
<evidence type="ECO:0000313" key="4">
    <source>
        <dbReference type="EMBL" id="TWX59625.1"/>
    </source>
</evidence>
<dbReference type="PANTHER" id="PTHR35936">
    <property type="entry name" value="MEMBRANE-BOUND LYTIC MUREIN TRANSGLYCOSYLASE F"/>
    <property type="match status" value="1"/>
</dbReference>
<feature type="domain" description="Solute-binding protein family 3/N-terminal" evidence="3">
    <location>
        <begin position="26"/>
        <end position="252"/>
    </location>
</feature>
<dbReference type="Gene3D" id="3.40.190.10">
    <property type="entry name" value="Periplasmic binding protein-like II"/>
    <property type="match status" value="2"/>
</dbReference>
<gene>
    <name evidence="4" type="ORF">ESZ26_09275</name>
    <name evidence="5" type="ORF">ESZ27_05275</name>
</gene>
<organism evidence="5 7">
    <name type="scientific">Colwellia hornerae</name>
    <dbReference type="NCBI Taxonomy" id="89402"/>
    <lineage>
        <taxon>Bacteria</taxon>
        <taxon>Pseudomonadati</taxon>
        <taxon>Pseudomonadota</taxon>
        <taxon>Gammaproteobacteria</taxon>
        <taxon>Alteromonadales</taxon>
        <taxon>Colwelliaceae</taxon>
        <taxon>Colwellia</taxon>
    </lineage>
</organism>
<sequence>MTINRKINLCFFNILLITSWSVIANTYKVVSYDPANPPHNISTIDQQGNTKISGIFADMFLQIGEITGDTFIMVKMPAARAMLEFDLGRVDIEPGINPVWRSNSKEIGLYSIAYERVEEVIVFRAGDQFDVKTPKDLFGHKVGIVRGFIYPRFESSFAKDEINRILNKSESLLIKQLLAERIDQIFISKSSIEYMKRHLPALNDIVVGDVVSSVEVMMRVHPTKLELIPRLNKALQQMINDKSIEKIIAKYQ</sequence>
<dbReference type="RefSeq" id="WP_146796786.1">
    <property type="nucleotide sequence ID" value="NZ_VOLP01000002.1"/>
</dbReference>
<evidence type="ECO:0000313" key="7">
    <source>
        <dbReference type="Proteomes" id="UP000321917"/>
    </source>
</evidence>
<name>A0A5C6QKI5_9GAMM</name>
<evidence type="ECO:0000313" key="6">
    <source>
        <dbReference type="Proteomes" id="UP000321525"/>
    </source>
</evidence>
<dbReference type="SUPFAM" id="SSF53850">
    <property type="entry name" value="Periplasmic binding protein-like II"/>
    <property type="match status" value="1"/>
</dbReference>
<keyword evidence="2" id="KW-0732">Signal</keyword>
<dbReference type="PANTHER" id="PTHR35936:SF19">
    <property type="entry name" value="AMINO-ACID-BINDING PROTEIN YXEM-RELATED"/>
    <property type="match status" value="1"/>
</dbReference>
<reference evidence="5 7" key="1">
    <citation type="submission" date="2019-07" db="EMBL/GenBank/DDBJ databases">
        <title>Genomes of sea-ice associated Colwellia species.</title>
        <authorList>
            <person name="Bowman J.P."/>
        </authorList>
    </citation>
    <scope>NUCLEOTIDE SEQUENCE [LARGE SCALE GENOMIC DNA]</scope>
    <source>
        <strain evidence="4 6">ACAM 607</strain>
        <strain evidence="5 7">IC036</strain>
    </source>
</reference>
<comment type="caution">
    <text evidence="5">The sequence shown here is derived from an EMBL/GenBank/DDBJ whole genome shotgun (WGS) entry which is preliminary data.</text>
</comment>